<feature type="signal peptide" evidence="1">
    <location>
        <begin position="1"/>
        <end position="21"/>
    </location>
</feature>
<dbReference type="Gene3D" id="2.40.160.20">
    <property type="match status" value="1"/>
</dbReference>
<dbReference type="Pfam" id="PF13568">
    <property type="entry name" value="OMP_b-brl_2"/>
    <property type="match status" value="1"/>
</dbReference>
<dbReference type="Proteomes" id="UP000632774">
    <property type="component" value="Unassembled WGS sequence"/>
</dbReference>
<evidence type="ECO:0000259" key="2">
    <source>
        <dbReference type="Pfam" id="PF13568"/>
    </source>
</evidence>
<proteinExistence type="predicted"/>
<keyword evidence="4" id="KW-1185">Reference proteome</keyword>
<accession>A0ABR9XMK5</accession>
<dbReference type="InterPro" id="IPR025665">
    <property type="entry name" value="Beta-barrel_OMP_2"/>
</dbReference>
<dbReference type="EMBL" id="JADFFM010000002">
    <property type="protein sequence ID" value="MBE9668598.1"/>
    <property type="molecule type" value="Genomic_DNA"/>
</dbReference>
<reference evidence="3 4" key="1">
    <citation type="submission" date="2020-10" db="EMBL/GenBank/DDBJ databases">
        <title>Mucilaginibacter mali sp. nov., isolated from rhizosphere soil of apple orchard.</title>
        <authorList>
            <person name="Lee J.-S."/>
            <person name="Kim H.S."/>
            <person name="Kim J.-S."/>
        </authorList>
    </citation>
    <scope>NUCLEOTIDE SEQUENCE [LARGE SCALE GENOMIC DNA]</scope>
    <source>
        <strain evidence="3 4">KCTC 23157</strain>
    </source>
</reference>
<sequence length="417" mass="46607">MKNYFKLPCLAVFAIPFTLKAQTNFKPGYIINLKGDTLKGFVDYREWERNPASVNFRTTVNSATEKYTVENSQGFALTGYEYYERFTVRISQQTVDVTRASTEAMDSASVVNTVFLKLLTRGDKISLYSYSDEIKTRFYIKEKSGVPQELVYKLFFNESGSLQTVNRYRVQLQYLVQKNNIDDAGLSQQILKAEYNEHDLLSIAKKINGDKGHSFTPKSNGGKQFFVGTGVNYSTFKFTGSSALFPGMTENSILPQISAGLDLFFNNNTRVVYFRAEVSLSGNSFSYPPTPIATGSSTPATATLKINQYTFSVTPQFIYNFYSQDNFKIFIGGGARFNISKYNNSNFVITYGTSSSSTQNYPEFRSMGVSIPLKAGVTINNKLEFNAGYTFPLSIVKAPYLSSLAICGLGVNFLFGK</sequence>
<evidence type="ECO:0000313" key="3">
    <source>
        <dbReference type="EMBL" id="MBE9668598.1"/>
    </source>
</evidence>
<feature type="chain" id="PRO_5045047379" evidence="1">
    <location>
        <begin position="22"/>
        <end position="417"/>
    </location>
</feature>
<evidence type="ECO:0000256" key="1">
    <source>
        <dbReference type="SAM" id="SignalP"/>
    </source>
</evidence>
<feature type="domain" description="Outer membrane protein beta-barrel" evidence="2">
    <location>
        <begin position="227"/>
        <end position="394"/>
    </location>
</feature>
<gene>
    <name evidence="3" type="ORF">IRJ18_19670</name>
</gene>
<evidence type="ECO:0000313" key="4">
    <source>
        <dbReference type="Proteomes" id="UP000632774"/>
    </source>
</evidence>
<keyword evidence="1" id="KW-0732">Signal</keyword>
<dbReference type="RefSeq" id="WP_194107992.1">
    <property type="nucleotide sequence ID" value="NZ_JADFFM010000002.1"/>
</dbReference>
<comment type="caution">
    <text evidence="3">The sequence shown here is derived from an EMBL/GenBank/DDBJ whole genome shotgun (WGS) entry which is preliminary data.</text>
</comment>
<name>A0ABR9XMK5_9SPHI</name>
<organism evidence="3 4">
    <name type="scientific">Mucilaginibacter boryungensis</name>
    <dbReference type="NCBI Taxonomy" id="768480"/>
    <lineage>
        <taxon>Bacteria</taxon>
        <taxon>Pseudomonadati</taxon>
        <taxon>Bacteroidota</taxon>
        <taxon>Sphingobacteriia</taxon>
        <taxon>Sphingobacteriales</taxon>
        <taxon>Sphingobacteriaceae</taxon>
        <taxon>Mucilaginibacter</taxon>
    </lineage>
</organism>
<dbReference type="InterPro" id="IPR011250">
    <property type="entry name" value="OMP/PagP_B-barrel"/>
</dbReference>
<protein>
    <submittedName>
        <fullName evidence="3">Outer membrane beta-barrel protein</fullName>
    </submittedName>
</protein>
<dbReference type="SUPFAM" id="SSF56925">
    <property type="entry name" value="OMPA-like"/>
    <property type="match status" value="1"/>
</dbReference>